<dbReference type="RefSeq" id="WP_205723303.1">
    <property type="nucleotide sequence ID" value="NZ_CP070608.1"/>
</dbReference>
<keyword evidence="9" id="KW-0732">Signal</keyword>
<organism evidence="11 12">
    <name type="scientific">Fulvivirga lutea</name>
    <dbReference type="NCBI Taxonomy" id="2810512"/>
    <lineage>
        <taxon>Bacteria</taxon>
        <taxon>Pseudomonadati</taxon>
        <taxon>Bacteroidota</taxon>
        <taxon>Cytophagia</taxon>
        <taxon>Cytophagales</taxon>
        <taxon>Fulvivirgaceae</taxon>
        <taxon>Fulvivirga</taxon>
    </lineage>
</organism>
<dbReference type="InterPro" id="IPR036890">
    <property type="entry name" value="HATPase_C_sf"/>
</dbReference>
<dbReference type="PROSITE" id="PS50109">
    <property type="entry name" value="HIS_KIN"/>
    <property type="match status" value="1"/>
</dbReference>
<dbReference type="SMART" id="SM00387">
    <property type="entry name" value="HATPase_c"/>
    <property type="match status" value="1"/>
</dbReference>
<feature type="transmembrane region" description="Helical" evidence="8">
    <location>
        <begin position="400"/>
        <end position="418"/>
    </location>
</feature>
<evidence type="ECO:0000256" key="4">
    <source>
        <dbReference type="ARBA" id="ARBA00022679"/>
    </source>
</evidence>
<dbReference type="InterPro" id="IPR005467">
    <property type="entry name" value="His_kinase_dom"/>
</dbReference>
<proteinExistence type="predicted"/>
<accession>A0A974WHR8</accession>
<dbReference type="PANTHER" id="PTHR43711">
    <property type="entry name" value="TWO-COMPONENT HISTIDINE KINASE"/>
    <property type="match status" value="1"/>
</dbReference>
<dbReference type="SUPFAM" id="SSF55874">
    <property type="entry name" value="ATPase domain of HSP90 chaperone/DNA topoisomerase II/histidine kinase"/>
    <property type="match status" value="1"/>
</dbReference>
<dbReference type="InterPro" id="IPR011990">
    <property type="entry name" value="TPR-like_helical_dom_sf"/>
</dbReference>
<dbReference type="SUPFAM" id="SSF81901">
    <property type="entry name" value="HCP-like"/>
    <property type="match status" value="1"/>
</dbReference>
<dbReference type="Gene3D" id="1.10.287.130">
    <property type="match status" value="1"/>
</dbReference>
<keyword evidence="4" id="KW-0808">Transferase</keyword>
<sequence>MKKTFLLLTCLLYLTKSGAAQNLAMIDSLKSVLLGLSGEEKVKVLRDLCYYSGFKTDFEEAVSYGLEAIAYASEIGDKNGMGASYQDLGTVYKHSGRLEMALDLYEKARLIFKETANYESEAFVMHNIGVTYSIKEDYPTAMGYLFKALDMKDSLGGVAISSTLNSIGEVYRKRRDDDKALEYYFRALEEGNKTQNKDHISQALNNIEIIYRQKGDYEKAQEYRMQVIRIKTELGDDYGLAISYNNLGELYAVQGQLKKAVEYFQKSLEIKVRLDNQEGIAFTSRQLASVYSRLNDFKNADKFAKKSLAFYNEVGNVNMESKTYKTLSEIYKSFGRFEQALQYYERYSSLKDSVFNKAKEVIMSDMATKYETAKKEAENNLLKMETEQQLATIAQKNQQVTLTIIGLLILLALAGLLFRAYRQKNRSNEVLKAQKEELARLNATKDRFFGIIAHDLRGPLTALQGISGLLNYNIKKGNIDNLNKIALQIEDSAQKVNTLLDNLLKWALSQGGAMPHRPQRLALKPIIEENLHYFKDMAAAKDIHLHADIAQDVHIHADKETLSTIFRNLINNSIKFTPRGGAVNLAVTDKEDQVQIDVQDNGAGIEEERLKNLFVLDDNKSTSGTANEKGTGLGLVLVDDFVRLNQGTIRVASKPGDGSVFSITLPTKYAKAG</sequence>
<keyword evidence="8" id="KW-0472">Membrane</keyword>
<evidence type="ECO:0000313" key="12">
    <source>
        <dbReference type="Proteomes" id="UP000662783"/>
    </source>
</evidence>
<evidence type="ECO:0000256" key="2">
    <source>
        <dbReference type="ARBA" id="ARBA00012438"/>
    </source>
</evidence>
<dbReference type="SMART" id="SM00028">
    <property type="entry name" value="TPR"/>
    <property type="match status" value="7"/>
</dbReference>
<dbReference type="SUPFAM" id="SSF47384">
    <property type="entry name" value="Homodimeric domain of signal transducing histidine kinase"/>
    <property type="match status" value="1"/>
</dbReference>
<keyword evidence="7" id="KW-0802">TPR repeat</keyword>
<dbReference type="Pfam" id="PF00512">
    <property type="entry name" value="HisKA"/>
    <property type="match status" value="1"/>
</dbReference>
<dbReference type="InterPro" id="IPR003661">
    <property type="entry name" value="HisK_dim/P_dom"/>
</dbReference>
<evidence type="ECO:0000256" key="9">
    <source>
        <dbReference type="SAM" id="SignalP"/>
    </source>
</evidence>
<evidence type="ECO:0000259" key="10">
    <source>
        <dbReference type="PROSITE" id="PS50109"/>
    </source>
</evidence>
<dbReference type="PROSITE" id="PS50005">
    <property type="entry name" value="TPR"/>
    <property type="match status" value="4"/>
</dbReference>
<dbReference type="FunFam" id="3.30.565.10:FF:000006">
    <property type="entry name" value="Sensor histidine kinase WalK"/>
    <property type="match status" value="1"/>
</dbReference>
<feature type="repeat" description="TPR" evidence="7">
    <location>
        <begin position="241"/>
        <end position="274"/>
    </location>
</feature>
<name>A0A974WHR8_9BACT</name>
<dbReference type="InterPro" id="IPR006597">
    <property type="entry name" value="Sel1-like"/>
</dbReference>
<comment type="catalytic activity">
    <reaction evidence="1">
        <text>ATP + protein L-histidine = ADP + protein N-phospho-L-histidine.</text>
        <dbReference type="EC" id="2.7.13.3"/>
    </reaction>
</comment>
<dbReference type="Pfam" id="PF02518">
    <property type="entry name" value="HATPase_c"/>
    <property type="match status" value="1"/>
</dbReference>
<dbReference type="Proteomes" id="UP000662783">
    <property type="component" value="Chromosome"/>
</dbReference>
<dbReference type="CDD" id="cd00082">
    <property type="entry name" value="HisKA"/>
    <property type="match status" value="1"/>
</dbReference>
<dbReference type="KEGG" id="fuv:JR347_06845"/>
<dbReference type="InterPro" id="IPR004358">
    <property type="entry name" value="Sig_transdc_His_kin-like_C"/>
</dbReference>
<evidence type="ECO:0000256" key="5">
    <source>
        <dbReference type="ARBA" id="ARBA00022777"/>
    </source>
</evidence>
<keyword evidence="3" id="KW-0597">Phosphoprotein</keyword>
<dbReference type="GO" id="GO:0000155">
    <property type="term" value="F:phosphorelay sensor kinase activity"/>
    <property type="evidence" value="ECO:0007669"/>
    <property type="project" value="InterPro"/>
</dbReference>
<dbReference type="Pfam" id="PF13181">
    <property type="entry name" value="TPR_8"/>
    <property type="match status" value="1"/>
</dbReference>
<dbReference type="AlphaFoldDB" id="A0A974WHR8"/>
<reference evidence="11" key="1">
    <citation type="submission" date="2021-02" db="EMBL/GenBank/DDBJ databases">
        <title>Fulvivirga sp. S481 isolated from sea water.</title>
        <authorList>
            <person name="Bae S.S."/>
            <person name="Baek K."/>
        </authorList>
    </citation>
    <scope>NUCLEOTIDE SEQUENCE</scope>
    <source>
        <strain evidence="11">S481</strain>
    </source>
</reference>
<dbReference type="Gene3D" id="1.25.40.10">
    <property type="entry name" value="Tetratricopeptide repeat domain"/>
    <property type="match status" value="2"/>
</dbReference>
<dbReference type="SMART" id="SM00388">
    <property type="entry name" value="HisKA"/>
    <property type="match status" value="1"/>
</dbReference>
<evidence type="ECO:0000313" key="11">
    <source>
        <dbReference type="EMBL" id="QSE98789.1"/>
    </source>
</evidence>
<feature type="repeat" description="TPR" evidence="7">
    <location>
        <begin position="82"/>
        <end position="115"/>
    </location>
</feature>
<dbReference type="Gene3D" id="3.30.565.10">
    <property type="entry name" value="Histidine kinase-like ATPase, C-terminal domain"/>
    <property type="match status" value="1"/>
</dbReference>
<dbReference type="SMART" id="SM00671">
    <property type="entry name" value="SEL1"/>
    <property type="match status" value="3"/>
</dbReference>
<evidence type="ECO:0000256" key="6">
    <source>
        <dbReference type="ARBA" id="ARBA00023012"/>
    </source>
</evidence>
<keyword evidence="8" id="KW-1133">Transmembrane helix</keyword>
<keyword evidence="5" id="KW-0418">Kinase</keyword>
<feature type="domain" description="Histidine kinase" evidence="10">
    <location>
        <begin position="451"/>
        <end position="669"/>
    </location>
</feature>
<dbReference type="InterPro" id="IPR003594">
    <property type="entry name" value="HATPase_dom"/>
</dbReference>
<evidence type="ECO:0000256" key="1">
    <source>
        <dbReference type="ARBA" id="ARBA00000085"/>
    </source>
</evidence>
<keyword evidence="8" id="KW-0812">Transmembrane</keyword>
<evidence type="ECO:0000256" key="3">
    <source>
        <dbReference type="ARBA" id="ARBA00022553"/>
    </source>
</evidence>
<keyword evidence="12" id="KW-1185">Reference proteome</keyword>
<dbReference type="InterPro" id="IPR036097">
    <property type="entry name" value="HisK_dim/P_sf"/>
</dbReference>
<dbReference type="PRINTS" id="PR00344">
    <property type="entry name" value="BCTRLSENSOR"/>
</dbReference>
<dbReference type="EC" id="2.7.13.3" evidence="2"/>
<feature type="signal peptide" evidence="9">
    <location>
        <begin position="1"/>
        <end position="19"/>
    </location>
</feature>
<dbReference type="PANTHER" id="PTHR43711:SF1">
    <property type="entry name" value="HISTIDINE KINASE 1"/>
    <property type="match status" value="1"/>
</dbReference>
<gene>
    <name evidence="11" type="ORF">JR347_06845</name>
</gene>
<feature type="repeat" description="TPR" evidence="7">
    <location>
        <begin position="161"/>
        <end position="194"/>
    </location>
</feature>
<dbReference type="Pfam" id="PF13424">
    <property type="entry name" value="TPR_12"/>
    <property type="match status" value="3"/>
</dbReference>
<dbReference type="EMBL" id="CP070608">
    <property type="protein sequence ID" value="QSE98789.1"/>
    <property type="molecule type" value="Genomic_DNA"/>
</dbReference>
<keyword evidence="6" id="KW-0902">Two-component regulatory system</keyword>
<feature type="repeat" description="TPR" evidence="7">
    <location>
        <begin position="321"/>
        <end position="354"/>
    </location>
</feature>
<evidence type="ECO:0000256" key="7">
    <source>
        <dbReference type="PROSITE-ProRule" id="PRU00339"/>
    </source>
</evidence>
<dbReference type="InterPro" id="IPR019734">
    <property type="entry name" value="TPR_rpt"/>
</dbReference>
<protein>
    <recommendedName>
        <fullName evidence="2">histidine kinase</fullName>
        <ecNumber evidence="2">2.7.13.3</ecNumber>
    </recommendedName>
</protein>
<dbReference type="InterPro" id="IPR050736">
    <property type="entry name" value="Sensor_HK_Regulatory"/>
</dbReference>
<evidence type="ECO:0000256" key="8">
    <source>
        <dbReference type="SAM" id="Phobius"/>
    </source>
</evidence>
<dbReference type="PROSITE" id="PS50293">
    <property type="entry name" value="TPR_REGION"/>
    <property type="match status" value="1"/>
</dbReference>
<dbReference type="CDD" id="cd00075">
    <property type="entry name" value="HATPase"/>
    <property type="match status" value="1"/>
</dbReference>
<feature type="chain" id="PRO_5038090112" description="histidine kinase" evidence="9">
    <location>
        <begin position="20"/>
        <end position="673"/>
    </location>
</feature>